<accession>A0A6P7NYP1</accession>
<dbReference type="GeneID" id="114866946"/>
<evidence type="ECO:0000256" key="10">
    <source>
        <dbReference type="SAM" id="MobiDB-lite"/>
    </source>
</evidence>
<sequence>MTHTAPLLTVVLASVLGYASAEASIRCTWTQALPNGEAHYSYLRHDSASVRLYHSAWSEERALLGCSWSDDAAVVRDYVSLCRERTQDFSDQPDGSFNLEPRHVDQCVPLPSPEVSGREGGAGSRPARSVDAPATGEESEVRTRPRVKRAFIVPGTLWCGSGNKAPSYEDLGVFADTDSCCREHDQCKHTILSFHSQFGVFNTNIFTMSHCECDGRFRRCLTEAGDSIAHAVGYTFFNLLKMHCFEFSHRLQCTQRNWFGLCKESKMALYAEVHPPALFDSTGPANGSANSTGSAFSATTEHPTPSDRPFYPTSASTGPSPPPSASITTVTNATTSSIHSSSAPTGPGSERTDTADVLSPAKRLTEQDSDSAARPSACGVYKDLDKCRNKIPPGESRFGLDNAEARTLYHCNCTSRLFQTLSEQTRASSVQALLLGRVSHSCFLLQDCAAGNSCRAVLVRAEFPLMGVEDQRHLQAVRLRVGPKPSRAKRKGRAATLHKLCLRMSRRKMKTGAENGIGDGRKPV</sequence>
<dbReference type="KEGG" id="bspl:114866946"/>
<gene>
    <name evidence="14" type="primary">pla2g3</name>
</gene>
<dbReference type="PANTHER" id="PTHR12253">
    <property type="entry name" value="RH14732P"/>
    <property type="match status" value="1"/>
</dbReference>
<evidence type="ECO:0000256" key="9">
    <source>
        <dbReference type="ARBA" id="ARBA00023157"/>
    </source>
</evidence>
<keyword evidence="6" id="KW-0378">Hydrolase</keyword>
<evidence type="ECO:0000313" key="14">
    <source>
        <dbReference type="RefSeq" id="XP_029025051.1"/>
    </source>
</evidence>
<feature type="signal peptide" evidence="11">
    <location>
        <begin position="1"/>
        <end position="21"/>
    </location>
</feature>
<dbReference type="RefSeq" id="XP_029025051.1">
    <property type="nucleotide sequence ID" value="XM_029169218.3"/>
</dbReference>
<feature type="chain" id="PRO_5028385193" description="phospholipase A2" evidence="11">
    <location>
        <begin position="22"/>
        <end position="524"/>
    </location>
</feature>
<dbReference type="OrthoDB" id="10059604at2759"/>
<keyword evidence="11" id="KW-0732">Signal</keyword>
<keyword evidence="4" id="KW-0964">Secreted</keyword>
<evidence type="ECO:0000259" key="12">
    <source>
        <dbReference type="Pfam" id="PF05826"/>
    </source>
</evidence>
<dbReference type="CTD" id="50487"/>
<dbReference type="InterPro" id="IPR033113">
    <property type="entry name" value="PLA2_histidine"/>
</dbReference>
<organism evidence="13 14">
    <name type="scientific">Betta splendens</name>
    <name type="common">Siamese fighting fish</name>
    <dbReference type="NCBI Taxonomy" id="158456"/>
    <lineage>
        <taxon>Eukaryota</taxon>
        <taxon>Metazoa</taxon>
        <taxon>Chordata</taxon>
        <taxon>Craniata</taxon>
        <taxon>Vertebrata</taxon>
        <taxon>Euteleostomi</taxon>
        <taxon>Actinopterygii</taxon>
        <taxon>Neopterygii</taxon>
        <taxon>Teleostei</taxon>
        <taxon>Neoteleostei</taxon>
        <taxon>Acanthomorphata</taxon>
        <taxon>Anabantaria</taxon>
        <taxon>Anabantiformes</taxon>
        <taxon>Anabantoidei</taxon>
        <taxon>Osphronemidae</taxon>
        <taxon>Betta</taxon>
    </lineage>
</organism>
<evidence type="ECO:0000256" key="7">
    <source>
        <dbReference type="ARBA" id="ARBA00022837"/>
    </source>
</evidence>
<feature type="region of interest" description="Disordered" evidence="10">
    <location>
        <begin position="110"/>
        <end position="143"/>
    </location>
</feature>
<dbReference type="AlphaFoldDB" id="A0A6P7NYP1"/>
<feature type="compositionally biased region" description="Polar residues" evidence="10">
    <location>
        <begin position="283"/>
        <end position="303"/>
    </location>
</feature>
<comment type="cofactor">
    <cofactor evidence="1">
        <name>Ca(2+)</name>
        <dbReference type="ChEBI" id="CHEBI:29108"/>
    </cofactor>
</comment>
<feature type="compositionally biased region" description="Polar residues" evidence="10">
    <location>
        <begin position="332"/>
        <end position="344"/>
    </location>
</feature>
<keyword evidence="7" id="KW-0106">Calcium</keyword>
<dbReference type="GO" id="GO:0050482">
    <property type="term" value="P:arachidonate secretion"/>
    <property type="evidence" value="ECO:0007669"/>
    <property type="project" value="InterPro"/>
</dbReference>
<keyword evidence="5" id="KW-0479">Metal-binding</keyword>
<dbReference type="FunFam" id="1.20.90.10:FF:000002">
    <property type="entry name" value="Phospholipase A2 group III"/>
    <property type="match status" value="1"/>
</dbReference>
<evidence type="ECO:0000313" key="13">
    <source>
        <dbReference type="Proteomes" id="UP000515150"/>
    </source>
</evidence>
<dbReference type="Gene3D" id="1.20.90.10">
    <property type="entry name" value="Phospholipase A2 domain"/>
    <property type="match status" value="2"/>
</dbReference>
<feature type="domain" description="Phospholipase A2-like central" evidence="12">
    <location>
        <begin position="152"/>
        <end position="247"/>
    </location>
</feature>
<evidence type="ECO:0000256" key="5">
    <source>
        <dbReference type="ARBA" id="ARBA00022723"/>
    </source>
</evidence>
<evidence type="ECO:0000256" key="2">
    <source>
        <dbReference type="ARBA" id="ARBA00004613"/>
    </source>
</evidence>
<dbReference type="InParanoid" id="A0A6P7NYP1"/>
<evidence type="ECO:0000256" key="8">
    <source>
        <dbReference type="ARBA" id="ARBA00023098"/>
    </source>
</evidence>
<dbReference type="PROSITE" id="PS00118">
    <property type="entry name" value="PA2_HIS"/>
    <property type="match status" value="1"/>
</dbReference>
<comment type="subcellular location">
    <subcellularLocation>
        <location evidence="2">Secreted</location>
    </subcellularLocation>
</comment>
<reference evidence="14" key="1">
    <citation type="submission" date="2025-08" db="UniProtKB">
        <authorList>
            <consortium name="RefSeq"/>
        </authorList>
    </citation>
    <scope>IDENTIFICATION</scope>
</reference>
<feature type="domain" description="Phospholipase A2-like central" evidence="12">
    <location>
        <begin position="382"/>
        <end position="442"/>
    </location>
</feature>
<keyword evidence="9" id="KW-1015">Disulfide bond</keyword>
<dbReference type="GO" id="GO:0006644">
    <property type="term" value="P:phospholipid metabolic process"/>
    <property type="evidence" value="ECO:0007669"/>
    <property type="project" value="InterPro"/>
</dbReference>
<dbReference type="Proteomes" id="UP000515150">
    <property type="component" value="Chromosome 12"/>
</dbReference>
<dbReference type="InterPro" id="IPR036444">
    <property type="entry name" value="PLipase_A2_dom_sf"/>
</dbReference>
<feature type="region of interest" description="Disordered" evidence="10">
    <location>
        <begin position="281"/>
        <end position="376"/>
    </location>
</feature>
<dbReference type="Pfam" id="PF05826">
    <property type="entry name" value="Phospholip_A2_2"/>
    <property type="match status" value="2"/>
</dbReference>
<keyword evidence="8" id="KW-0443">Lipid metabolism</keyword>
<dbReference type="GO" id="GO:0005576">
    <property type="term" value="C:extracellular region"/>
    <property type="evidence" value="ECO:0007669"/>
    <property type="project" value="UniProtKB-SubCell"/>
</dbReference>
<dbReference type="GO" id="GO:0004623">
    <property type="term" value="F:phospholipase A2 activity"/>
    <property type="evidence" value="ECO:0007669"/>
    <property type="project" value="UniProtKB-EC"/>
</dbReference>
<protein>
    <recommendedName>
        <fullName evidence="3">phospholipase A2</fullName>
        <ecNumber evidence="3">3.1.1.4</ecNumber>
    </recommendedName>
</protein>
<evidence type="ECO:0000256" key="11">
    <source>
        <dbReference type="SAM" id="SignalP"/>
    </source>
</evidence>
<evidence type="ECO:0000256" key="6">
    <source>
        <dbReference type="ARBA" id="ARBA00022801"/>
    </source>
</evidence>
<name>A0A6P7NYP1_BETSP</name>
<proteinExistence type="predicted"/>
<dbReference type="SUPFAM" id="SSF48619">
    <property type="entry name" value="Phospholipase A2, PLA2"/>
    <property type="match status" value="1"/>
</dbReference>
<evidence type="ECO:0000256" key="4">
    <source>
        <dbReference type="ARBA" id="ARBA00022525"/>
    </source>
</evidence>
<dbReference type="EC" id="3.1.1.4" evidence="3"/>
<keyword evidence="13" id="KW-1185">Reference proteome</keyword>
<evidence type="ECO:0000256" key="1">
    <source>
        <dbReference type="ARBA" id="ARBA00001913"/>
    </source>
</evidence>
<dbReference type="CDD" id="cd04704">
    <property type="entry name" value="PLA2_bee_venom_like"/>
    <property type="match status" value="1"/>
</dbReference>
<dbReference type="GO" id="GO:0046872">
    <property type="term" value="F:metal ion binding"/>
    <property type="evidence" value="ECO:0007669"/>
    <property type="project" value="UniProtKB-KW"/>
</dbReference>
<evidence type="ECO:0000256" key="3">
    <source>
        <dbReference type="ARBA" id="ARBA00013278"/>
    </source>
</evidence>
<dbReference type="InterPro" id="IPR016090">
    <property type="entry name" value="PLA2-like_dom"/>
</dbReference>